<sequence length="191" mass="21934">MPTLIDKEVQLLSRIRNGDERAIDEIYIASKGRFLAFARKLLNDENSLEDVYQDTVIAFYENVRTGKITSLNSSITTYIIGIGKYMLYHHLKKTKAMSNLDDVDELDLGIATNTYIEQIENKETAIILQQAIEKLGEPCTSLLRLFYYEEKENTEIATLLGYANADVIKSQKYRCMQVLKVIMKKTYKNGK</sequence>
<dbReference type="SUPFAM" id="SSF88946">
    <property type="entry name" value="Sigma2 domain of RNA polymerase sigma factors"/>
    <property type="match status" value="1"/>
</dbReference>
<dbReference type="SUPFAM" id="SSF88659">
    <property type="entry name" value="Sigma3 and sigma4 domains of RNA polymerase sigma factors"/>
    <property type="match status" value="1"/>
</dbReference>
<comment type="caution">
    <text evidence="7">The sequence shown here is derived from an EMBL/GenBank/DDBJ whole genome shotgun (WGS) entry which is preliminary data.</text>
</comment>
<reference evidence="7 8" key="1">
    <citation type="submission" date="2019-04" db="EMBL/GenBank/DDBJ databases">
        <title>Sphingobacterium olei sp. nov., isolated from oil-contaminated soil.</title>
        <authorList>
            <person name="Liu B."/>
        </authorList>
    </citation>
    <scope>NUCLEOTIDE SEQUENCE [LARGE SCALE GENOMIC DNA]</scope>
    <source>
        <strain evidence="7 8">HAL-9</strain>
    </source>
</reference>
<dbReference type="PANTHER" id="PTHR43133:SF8">
    <property type="entry name" value="RNA POLYMERASE SIGMA FACTOR HI_1459-RELATED"/>
    <property type="match status" value="1"/>
</dbReference>
<evidence type="ECO:0000256" key="1">
    <source>
        <dbReference type="ARBA" id="ARBA00010641"/>
    </source>
</evidence>
<accession>A0A4U0P7D4</accession>
<dbReference type="Gene3D" id="1.10.1740.10">
    <property type="match status" value="1"/>
</dbReference>
<dbReference type="AlphaFoldDB" id="A0A4U0P7D4"/>
<dbReference type="EMBL" id="SUME01000001">
    <property type="protein sequence ID" value="TJZ63385.1"/>
    <property type="molecule type" value="Genomic_DNA"/>
</dbReference>
<keyword evidence="2" id="KW-0805">Transcription regulation</keyword>
<protein>
    <submittedName>
        <fullName evidence="7">Sigma-70 family RNA polymerase sigma factor</fullName>
    </submittedName>
</protein>
<evidence type="ECO:0000256" key="2">
    <source>
        <dbReference type="ARBA" id="ARBA00023015"/>
    </source>
</evidence>
<feature type="domain" description="RNA polymerase sigma-70 region 2" evidence="6">
    <location>
        <begin position="32"/>
        <end position="95"/>
    </location>
</feature>
<dbReference type="GO" id="GO:0003677">
    <property type="term" value="F:DNA binding"/>
    <property type="evidence" value="ECO:0007669"/>
    <property type="project" value="UniProtKB-KW"/>
</dbReference>
<evidence type="ECO:0000259" key="6">
    <source>
        <dbReference type="Pfam" id="PF04542"/>
    </source>
</evidence>
<dbReference type="InterPro" id="IPR014284">
    <property type="entry name" value="RNA_pol_sigma-70_dom"/>
</dbReference>
<dbReference type="GO" id="GO:0016987">
    <property type="term" value="F:sigma factor activity"/>
    <property type="evidence" value="ECO:0007669"/>
    <property type="project" value="UniProtKB-KW"/>
</dbReference>
<proteinExistence type="inferred from homology"/>
<evidence type="ECO:0000256" key="4">
    <source>
        <dbReference type="ARBA" id="ARBA00023125"/>
    </source>
</evidence>
<comment type="similarity">
    <text evidence="1">Belongs to the sigma-70 factor family. ECF subfamily.</text>
</comment>
<evidence type="ECO:0000313" key="8">
    <source>
        <dbReference type="Proteomes" id="UP000306808"/>
    </source>
</evidence>
<dbReference type="RefSeq" id="WP_136899929.1">
    <property type="nucleotide sequence ID" value="NZ_SUME01000001.1"/>
</dbReference>
<dbReference type="InterPro" id="IPR013324">
    <property type="entry name" value="RNA_pol_sigma_r3/r4-like"/>
</dbReference>
<organism evidence="7 8">
    <name type="scientific">Sphingobacterium olei</name>
    <dbReference type="NCBI Taxonomy" id="2571155"/>
    <lineage>
        <taxon>Bacteria</taxon>
        <taxon>Pseudomonadati</taxon>
        <taxon>Bacteroidota</taxon>
        <taxon>Sphingobacteriia</taxon>
        <taxon>Sphingobacteriales</taxon>
        <taxon>Sphingobacteriaceae</taxon>
        <taxon>Sphingobacterium</taxon>
    </lineage>
</organism>
<evidence type="ECO:0000256" key="5">
    <source>
        <dbReference type="ARBA" id="ARBA00023163"/>
    </source>
</evidence>
<keyword evidence="8" id="KW-1185">Reference proteome</keyword>
<dbReference type="InterPro" id="IPR039425">
    <property type="entry name" value="RNA_pol_sigma-70-like"/>
</dbReference>
<dbReference type="InterPro" id="IPR036388">
    <property type="entry name" value="WH-like_DNA-bd_sf"/>
</dbReference>
<keyword evidence="4" id="KW-0238">DNA-binding</keyword>
<evidence type="ECO:0000256" key="3">
    <source>
        <dbReference type="ARBA" id="ARBA00023082"/>
    </source>
</evidence>
<gene>
    <name evidence="7" type="ORF">FAZ15_03640</name>
</gene>
<dbReference type="OrthoDB" id="1099849at2"/>
<dbReference type="Pfam" id="PF04542">
    <property type="entry name" value="Sigma70_r2"/>
    <property type="match status" value="1"/>
</dbReference>
<dbReference type="InterPro" id="IPR013325">
    <property type="entry name" value="RNA_pol_sigma_r2"/>
</dbReference>
<keyword evidence="5" id="KW-0804">Transcription</keyword>
<name>A0A4U0P7D4_9SPHI</name>
<dbReference type="PANTHER" id="PTHR43133">
    <property type="entry name" value="RNA POLYMERASE ECF-TYPE SIGMA FACTO"/>
    <property type="match status" value="1"/>
</dbReference>
<dbReference type="GO" id="GO:0006352">
    <property type="term" value="P:DNA-templated transcription initiation"/>
    <property type="evidence" value="ECO:0007669"/>
    <property type="project" value="InterPro"/>
</dbReference>
<dbReference type="Gene3D" id="1.10.10.10">
    <property type="entry name" value="Winged helix-like DNA-binding domain superfamily/Winged helix DNA-binding domain"/>
    <property type="match status" value="1"/>
</dbReference>
<dbReference type="InterPro" id="IPR007627">
    <property type="entry name" value="RNA_pol_sigma70_r2"/>
</dbReference>
<dbReference type="Proteomes" id="UP000306808">
    <property type="component" value="Unassembled WGS sequence"/>
</dbReference>
<keyword evidence="3" id="KW-0731">Sigma factor</keyword>
<evidence type="ECO:0000313" key="7">
    <source>
        <dbReference type="EMBL" id="TJZ63385.1"/>
    </source>
</evidence>
<dbReference type="NCBIfam" id="TIGR02937">
    <property type="entry name" value="sigma70-ECF"/>
    <property type="match status" value="1"/>
</dbReference>